<evidence type="ECO:0000313" key="2">
    <source>
        <dbReference type="EMBL" id="MCD7465431.1"/>
    </source>
</evidence>
<sequence length="53" mass="5366">GGLAITGWVTGLLTLATTEEGVFKDISRGKLDEATAPYNPSGSTTVALDDAPS</sequence>
<comment type="caution">
    <text evidence="2">The sequence shown here is derived from an EMBL/GenBank/DDBJ whole genome shotgun (WGS) entry which is preliminary data.</text>
</comment>
<proteinExistence type="predicted"/>
<feature type="region of interest" description="Disordered" evidence="1">
    <location>
        <begin position="33"/>
        <end position="53"/>
    </location>
</feature>
<accession>A0ABS8T255</accession>
<evidence type="ECO:0000256" key="1">
    <source>
        <dbReference type="SAM" id="MobiDB-lite"/>
    </source>
</evidence>
<feature type="non-terminal residue" evidence="2">
    <location>
        <position position="1"/>
    </location>
</feature>
<reference evidence="2 3" key="1">
    <citation type="journal article" date="2021" name="BMC Genomics">
        <title>Datura genome reveals duplications of psychoactive alkaloid biosynthetic genes and high mutation rate following tissue culture.</title>
        <authorList>
            <person name="Rajewski A."/>
            <person name="Carter-House D."/>
            <person name="Stajich J."/>
            <person name="Litt A."/>
        </authorList>
    </citation>
    <scope>NUCLEOTIDE SEQUENCE [LARGE SCALE GENOMIC DNA]</scope>
    <source>
        <strain evidence="2">AR-01</strain>
    </source>
</reference>
<evidence type="ECO:0000313" key="3">
    <source>
        <dbReference type="Proteomes" id="UP000823775"/>
    </source>
</evidence>
<organism evidence="2 3">
    <name type="scientific">Datura stramonium</name>
    <name type="common">Jimsonweed</name>
    <name type="synonym">Common thornapple</name>
    <dbReference type="NCBI Taxonomy" id="4076"/>
    <lineage>
        <taxon>Eukaryota</taxon>
        <taxon>Viridiplantae</taxon>
        <taxon>Streptophyta</taxon>
        <taxon>Embryophyta</taxon>
        <taxon>Tracheophyta</taxon>
        <taxon>Spermatophyta</taxon>
        <taxon>Magnoliopsida</taxon>
        <taxon>eudicotyledons</taxon>
        <taxon>Gunneridae</taxon>
        <taxon>Pentapetalae</taxon>
        <taxon>asterids</taxon>
        <taxon>lamiids</taxon>
        <taxon>Solanales</taxon>
        <taxon>Solanaceae</taxon>
        <taxon>Solanoideae</taxon>
        <taxon>Datureae</taxon>
        <taxon>Datura</taxon>
    </lineage>
</organism>
<keyword evidence="3" id="KW-1185">Reference proteome</keyword>
<name>A0ABS8T255_DATST</name>
<protein>
    <submittedName>
        <fullName evidence="2">Uncharacterized protein</fullName>
    </submittedName>
</protein>
<dbReference type="EMBL" id="JACEIK010001049">
    <property type="protein sequence ID" value="MCD7465431.1"/>
    <property type="molecule type" value="Genomic_DNA"/>
</dbReference>
<gene>
    <name evidence="2" type="ORF">HAX54_001277</name>
</gene>
<dbReference type="Proteomes" id="UP000823775">
    <property type="component" value="Unassembled WGS sequence"/>
</dbReference>